<dbReference type="GO" id="GO:0003824">
    <property type="term" value="F:catalytic activity"/>
    <property type="evidence" value="ECO:0007669"/>
    <property type="project" value="InterPro"/>
</dbReference>
<organism evidence="2 3">
    <name type="scientific">Deinococcus marmoris</name>
    <dbReference type="NCBI Taxonomy" id="249408"/>
    <lineage>
        <taxon>Bacteria</taxon>
        <taxon>Thermotogati</taxon>
        <taxon>Deinococcota</taxon>
        <taxon>Deinococci</taxon>
        <taxon>Deinococcales</taxon>
        <taxon>Deinococcaceae</taxon>
        <taxon>Deinococcus</taxon>
    </lineage>
</organism>
<dbReference type="OrthoDB" id="1550913at2"/>
<feature type="domain" description="MOSC" evidence="1">
    <location>
        <begin position="26"/>
        <end position="186"/>
    </location>
</feature>
<dbReference type="InterPro" id="IPR005302">
    <property type="entry name" value="MoCF_Sase_C"/>
</dbReference>
<dbReference type="STRING" id="249408.BOO71_0011968"/>
<dbReference type="AlphaFoldDB" id="A0A1U7NU21"/>
<keyword evidence="3" id="KW-1185">Reference proteome</keyword>
<dbReference type="PANTHER" id="PTHR36930">
    <property type="entry name" value="METAL-SULFUR CLUSTER BIOSYNTHESIS PROTEINS YUAD-RELATED"/>
    <property type="match status" value="1"/>
</dbReference>
<name>A0A1U7NU21_9DEIO</name>
<dbReference type="Gene3D" id="2.40.33.20">
    <property type="entry name" value="PK beta-barrel domain-like"/>
    <property type="match status" value="1"/>
</dbReference>
<dbReference type="EMBL" id="MSTI01000143">
    <property type="protein sequence ID" value="OLV16405.1"/>
    <property type="molecule type" value="Genomic_DNA"/>
</dbReference>
<accession>A0A1U7NU21</accession>
<dbReference type="InterPro" id="IPR011037">
    <property type="entry name" value="Pyrv_Knase-like_insert_dom_sf"/>
</dbReference>
<dbReference type="GO" id="GO:0030170">
    <property type="term" value="F:pyridoxal phosphate binding"/>
    <property type="evidence" value="ECO:0007669"/>
    <property type="project" value="InterPro"/>
</dbReference>
<evidence type="ECO:0000313" key="2">
    <source>
        <dbReference type="EMBL" id="OLV16405.1"/>
    </source>
</evidence>
<dbReference type="Proteomes" id="UP000186607">
    <property type="component" value="Unassembled WGS sequence"/>
</dbReference>
<dbReference type="PROSITE" id="PS51340">
    <property type="entry name" value="MOSC"/>
    <property type="match status" value="1"/>
</dbReference>
<gene>
    <name evidence="2" type="ORF">BOO71_0011968</name>
</gene>
<sequence length="194" mass="20600">MGGVKTIQDLRTTFPRPGRVEWLGVRPARRKTPVHVSEVEAHPLVGLIGDHGKMAPARLTALSGELEATPRPSNPSIPGGPGKRQVTLIQAEHLPVIAALAGLEQVTPELLRRNIVVSGMSLLALKDARFQIGEVVLEGTGECHPCSRMEENLGEGGYNAVRGHGGLTARVIVGGVIREGDTVTALLPEPTEKD</sequence>
<proteinExistence type="predicted"/>
<reference evidence="2 3" key="1">
    <citation type="submission" date="2017-01" db="EMBL/GenBank/DDBJ databases">
        <title>Genome Analysis of Deinococcus marmoris KOPRI26562.</title>
        <authorList>
            <person name="Kim J.H."/>
            <person name="Oh H.-M."/>
        </authorList>
    </citation>
    <scope>NUCLEOTIDE SEQUENCE [LARGE SCALE GENOMIC DNA]</scope>
    <source>
        <strain evidence="2 3">KOPRI26562</strain>
    </source>
</reference>
<dbReference type="InterPro" id="IPR052716">
    <property type="entry name" value="MOSC_domain"/>
</dbReference>
<dbReference type="GO" id="GO:0030151">
    <property type="term" value="F:molybdenum ion binding"/>
    <property type="evidence" value="ECO:0007669"/>
    <property type="project" value="InterPro"/>
</dbReference>
<evidence type="ECO:0000259" key="1">
    <source>
        <dbReference type="PROSITE" id="PS51340"/>
    </source>
</evidence>
<dbReference type="SUPFAM" id="SSF50800">
    <property type="entry name" value="PK beta-barrel domain-like"/>
    <property type="match status" value="1"/>
</dbReference>
<dbReference type="PANTHER" id="PTHR36930:SF1">
    <property type="entry name" value="MOSC DOMAIN-CONTAINING PROTEIN"/>
    <property type="match status" value="1"/>
</dbReference>
<dbReference type="Pfam" id="PF03473">
    <property type="entry name" value="MOSC"/>
    <property type="match status" value="1"/>
</dbReference>
<protein>
    <recommendedName>
        <fullName evidence="1">MOSC domain-containing protein</fullName>
    </recommendedName>
</protein>
<evidence type="ECO:0000313" key="3">
    <source>
        <dbReference type="Proteomes" id="UP000186607"/>
    </source>
</evidence>
<comment type="caution">
    <text evidence="2">The sequence shown here is derived from an EMBL/GenBank/DDBJ whole genome shotgun (WGS) entry which is preliminary data.</text>
</comment>